<dbReference type="Gene3D" id="3.40.30.10">
    <property type="entry name" value="Glutaredoxin"/>
    <property type="match status" value="1"/>
</dbReference>
<dbReference type="OrthoDB" id="12976at2"/>
<dbReference type="InterPro" id="IPR051470">
    <property type="entry name" value="Thiol:disulfide_interchange"/>
</dbReference>
<name>A0A497XN22_9AQUI</name>
<keyword evidence="6" id="KW-0676">Redox-active center</keyword>
<dbReference type="PROSITE" id="PS51257">
    <property type="entry name" value="PROKAR_LIPOPROTEIN"/>
    <property type="match status" value="1"/>
</dbReference>
<dbReference type="InterPro" id="IPR013766">
    <property type="entry name" value="Thioredoxin_domain"/>
</dbReference>
<evidence type="ECO:0000256" key="3">
    <source>
        <dbReference type="ARBA" id="ARBA00022729"/>
    </source>
</evidence>
<dbReference type="EMBL" id="RCCJ01000001">
    <property type="protein sequence ID" value="RLJ70258.1"/>
    <property type="molecule type" value="Genomic_DNA"/>
</dbReference>
<dbReference type="Gene3D" id="3.10.450.70">
    <property type="entry name" value="Disulphide bond isomerase, DsbC/G, N-terminal"/>
    <property type="match status" value="1"/>
</dbReference>
<dbReference type="RefSeq" id="WP_121009586.1">
    <property type="nucleotide sequence ID" value="NZ_RCCJ01000001.1"/>
</dbReference>
<dbReference type="GO" id="GO:0042597">
    <property type="term" value="C:periplasmic space"/>
    <property type="evidence" value="ECO:0007669"/>
    <property type="project" value="UniProtKB-SubCell"/>
</dbReference>
<dbReference type="AlphaFoldDB" id="A0A497XN22"/>
<dbReference type="PANTHER" id="PTHR35272">
    <property type="entry name" value="THIOL:DISULFIDE INTERCHANGE PROTEIN DSBC-RELATED"/>
    <property type="match status" value="1"/>
</dbReference>
<evidence type="ECO:0000256" key="5">
    <source>
        <dbReference type="ARBA" id="ARBA00023157"/>
    </source>
</evidence>
<proteinExistence type="inferred from homology"/>
<dbReference type="Proteomes" id="UP000267841">
    <property type="component" value="Unassembled WGS sequence"/>
</dbReference>
<keyword evidence="9" id="KW-1185">Reference proteome</keyword>
<evidence type="ECO:0000256" key="2">
    <source>
        <dbReference type="ARBA" id="ARBA00009813"/>
    </source>
</evidence>
<dbReference type="CDD" id="cd03020">
    <property type="entry name" value="DsbA_DsbC_DsbG"/>
    <property type="match status" value="1"/>
</dbReference>
<keyword evidence="3" id="KW-0732">Signal</keyword>
<dbReference type="SUPFAM" id="SSF52833">
    <property type="entry name" value="Thioredoxin-like"/>
    <property type="match status" value="1"/>
</dbReference>
<gene>
    <name evidence="8" type="ORF">BCF55_0524</name>
</gene>
<evidence type="ECO:0000313" key="8">
    <source>
        <dbReference type="EMBL" id="RLJ70258.1"/>
    </source>
</evidence>
<accession>A0A497XN22</accession>
<organism evidence="8 9">
    <name type="scientific">Hydrogenivirga caldilitoris</name>
    <dbReference type="NCBI Taxonomy" id="246264"/>
    <lineage>
        <taxon>Bacteria</taxon>
        <taxon>Pseudomonadati</taxon>
        <taxon>Aquificota</taxon>
        <taxon>Aquificia</taxon>
        <taxon>Aquificales</taxon>
        <taxon>Aquificaceae</taxon>
        <taxon>Hydrogenivirga</taxon>
    </lineage>
</organism>
<evidence type="ECO:0000256" key="1">
    <source>
        <dbReference type="ARBA" id="ARBA00004418"/>
    </source>
</evidence>
<comment type="caution">
    <text evidence="8">The sequence shown here is derived from an EMBL/GenBank/DDBJ whole genome shotgun (WGS) entry which is preliminary data.</text>
</comment>
<reference evidence="8 9" key="1">
    <citation type="submission" date="2018-10" db="EMBL/GenBank/DDBJ databases">
        <title>Genomic Encyclopedia of Archaeal and Bacterial Type Strains, Phase II (KMG-II): from individual species to whole genera.</title>
        <authorList>
            <person name="Goeker M."/>
        </authorList>
    </citation>
    <scope>NUCLEOTIDE SEQUENCE [LARGE SCALE GENOMIC DNA]</scope>
    <source>
        <strain evidence="8 9">DSM 16510</strain>
    </source>
</reference>
<dbReference type="PROSITE" id="PS51352">
    <property type="entry name" value="THIOREDOXIN_2"/>
    <property type="match status" value="1"/>
</dbReference>
<dbReference type="Pfam" id="PF13098">
    <property type="entry name" value="Thioredoxin_2"/>
    <property type="match status" value="1"/>
</dbReference>
<dbReference type="InterPro" id="IPR012336">
    <property type="entry name" value="Thioredoxin-like_fold"/>
</dbReference>
<dbReference type="InterPro" id="IPR018950">
    <property type="entry name" value="DiS-bond_isomerase_DsbC/G_N"/>
</dbReference>
<feature type="domain" description="Thioredoxin" evidence="7">
    <location>
        <begin position="86"/>
        <end position="246"/>
    </location>
</feature>
<comment type="similarity">
    <text evidence="2">Belongs to the thioredoxin family. DsbC subfamily.</text>
</comment>
<evidence type="ECO:0000259" key="7">
    <source>
        <dbReference type="PROSITE" id="PS51352"/>
    </source>
</evidence>
<keyword evidence="4" id="KW-0574">Periplasm</keyword>
<evidence type="ECO:0000256" key="6">
    <source>
        <dbReference type="ARBA" id="ARBA00023284"/>
    </source>
</evidence>
<evidence type="ECO:0000313" key="9">
    <source>
        <dbReference type="Proteomes" id="UP000267841"/>
    </source>
</evidence>
<comment type="subcellular location">
    <subcellularLocation>
        <location evidence="1">Periplasm</location>
    </subcellularLocation>
</comment>
<dbReference type="InterPro" id="IPR009094">
    <property type="entry name" value="DiS-bond_isomerase_DsbC/G_N_sf"/>
</dbReference>
<dbReference type="PANTHER" id="PTHR35272:SF3">
    <property type="entry name" value="THIOL:DISULFIDE INTERCHANGE PROTEIN DSBC"/>
    <property type="match status" value="1"/>
</dbReference>
<dbReference type="InterPro" id="IPR036249">
    <property type="entry name" value="Thioredoxin-like_sf"/>
</dbReference>
<protein>
    <submittedName>
        <fullName evidence="8">Thiol:disulfide interchange protein DsbC</fullName>
    </submittedName>
</protein>
<sequence length="246" mass="27335">MKKAILATMIGSVMLYSCKAPQAKVCPDEKAVKENLGKLVNREFSVVSLKPAEGFSGLCEVVLKVGLKPIVIYTNSEGKNYIVGNVFNVDTKENLTQKTASQYMTVSKEVLEKLEKSVNMTYGKGDKFVYYITDPDCPFCKRFSPILKDWAKKNNVEVKVILYPLPIHPDAKPKAVAMVCDKKGYDDIHRNVSTKNQCKEGEKAIEENMNLMQELGISGTPTVIGMNGKYIVGLPRSAEELDDLVK</sequence>
<keyword evidence="5" id="KW-1015">Disulfide bond</keyword>
<evidence type="ECO:0000256" key="4">
    <source>
        <dbReference type="ARBA" id="ARBA00022764"/>
    </source>
</evidence>
<dbReference type="Pfam" id="PF10411">
    <property type="entry name" value="DsbC_N"/>
    <property type="match status" value="1"/>
</dbReference>
<dbReference type="InterPro" id="IPR033954">
    <property type="entry name" value="DiS-bond_Isoase_DsbC/G"/>
</dbReference>